<keyword evidence="8" id="KW-0282">Flagellum</keyword>
<keyword evidence="6 7" id="KW-0998">Cell outer membrane</keyword>
<comment type="caution">
    <text evidence="8">The sequence shown here is derived from an EMBL/GenBank/DDBJ whole genome shotgun (WGS) entry which is preliminary data.</text>
</comment>
<dbReference type="GO" id="GO:0009427">
    <property type="term" value="C:bacterial-type flagellum basal body, distal rod, L ring"/>
    <property type="evidence" value="ECO:0007669"/>
    <property type="project" value="InterPro"/>
</dbReference>
<dbReference type="GO" id="GO:0071973">
    <property type="term" value="P:bacterial-type flagellum-dependent cell motility"/>
    <property type="evidence" value="ECO:0007669"/>
    <property type="project" value="InterPro"/>
</dbReference>
<keyword evidence="8" id="KW-0969">Cilium</keyword>
<evidence type="ECO:0000256" key="2">
    <source>
        <dbReference type="ARBA" id="ARBA00006929"/>
    </source>
</evidence>
<keyword evidence="5 7" id="KW-0975">Bacterial flagellum</keyword>
<evidence type="ECO:0000256" key="6">
    <source>
        <dbReference type="ARBA" id="ARBA00023237"/>
    </source>
</evidence>
<evidence type="ECO:0000256" key="4">
    <source>
        <dbReference type="ARBA" id="ARBA00023136"/>
    </source>
</evidence>
<dbReference type="AlphaFoldDB" id="A0A9D1SA77"/>
<dbReference type="PROSITE" id="PS51257">
    <property type="entry name" value="PROKAR_LIPOPROTEIN"/>
    <property type="match status" value="1"/>
</dbReference>
<protein>
    <recommendedName>
        <fullName evidence="7">Flagellar L-ring protein</fullName>
    </recommendedName>
    <alternativeName>
        <fullName evidence="7">Basal body L-ring protein</fullName>
    </alternativeName>
</protein>
<evidence type="ECO:0000313" key="9">
    <source>
        <dbReference type="Proteomes" id="UP000824107"/>
    </source>
</evidence>
<dbReference type="HAMAP" id="MF_00415">
    <property type="entry name" value="FlgH"/>
    <property type="match status" value="1"/>
</dbReference>
<dbReference type="EMBL" id="DVNC01000011">
    <property type="protein sequence ID" value="HIU52656.1"/>
    <property type="molecule type" value="Genomic_DNA"/>
</dbReference>
<evidence type="ECO:0000256" key="1">
    <source>
        <dbReference type="ARBA" id="ARBA00002591"/>
    </source>
</evidence>
<evidence type="ECO:0000313" key="8">
    <source>
        <dbReference type="EMBL" id="HIU52656.1"/>
    </source>
</evidence>
<dbReference type="GO" id="GO:0009279">
    <property type="term" value="C:cell outer membrane"/>
    <property type="evidence" value="ECO:0007669"/>
    <property type="project" value="UniProtKB-SubCell"/>
</dbReference>
<dbReference type="PANTHER" id="PTHR34933:SF1">
    <property type="entry name" value="FLAGELLAR L-RING PROTEIN"/>
    <property type="match status" value="1"/>
</dbReference>
<proteinExistence type="inferred from homology"/>
<keyword evidence="4 7" id="KW-0472">Membrane</keyword>
<dbReference type="Pfam" id="PF02107">
    <property type="entry name" value="FlgH"/>
    <property type="match status" value="1"/>
</dbReference>
<evidence type="ECO:0000256" key="3">
    <source>
        <dbReference type="ARBA" id="ARBA00022729"/>
    </source>
</evidence>
<dbReference type="PANTHER" id="PTHR34933">
    <property type="entry name" value="FLAGELLAR L-RING PROTEIN"/>
    <property type="match status" value="1"/>
</dbReference>
<accession>A0A9D1SA77</accession>
<comment type="subcellular location">
    <subcellularLocation>
        <location evidence="7">Cell outer membrane</location>
        <topology evidence="7">Lipid-anchor</topology>
    </subcellularLocation>
    <subcellularLocation>
        <location evidence="7">Bacterial flagellum basal body</location>
    </subcellularLocation>
</comment>
<comment type="subunit">
    <text evidence="7">The basal body constitutes a major portion of the flagellar organelle and consists of four rings (L,P,S, and M) mounted on a central rod.</text>
</comment>
<dbReference type="GO" id="GO:0003774">
    <property type="term" value="F:cytoskeletal motor activity"/>
    <property type="evidence" value="ECO:0007669"/>
    <property type="project" value="InterPro"/>
</dbReference>
<sequence length="253" mass="28091">MTDKQQNLCRLAALLMMATSLSGCNTWSRLTSIGKEPELAPIQNPVDAPGYQAVSMPMPAKPEQYAGANSLWKKGSSGFFQDQRAAKVGDIITVNIEASDNASMKNKTEQYRDDNEDTVNINTLAGYEKYAKDYLPDTVDTSDLFNVMSNHDVQGEGKINRSEKINMTMAAVVTQVLPNDNLVIEGTQEIRVNYELRQLTVRGIIRRADIKSDNTIESSKIAELRVSYGGRGTVSDMQEPRYGRQLLDILSPF</sequence>
<evidence type="ECO:0000256" key="7">
    <source>
        <dbReference type="HAMAP-Rule" id="MF_00415"/>
    </source>
</evidence>
<dbReference type="Proteomes" id="UP000824107">
    <property type="component" value="Unassembled WGS sequence"/>
</dbReference>
<reference evidence="8" key="1">
    <citation type="submission" date="2020-10" db="EMBL/GenBank/DDBJ databases">
        <authorList>
            <person name="Gilroy R."/>
        </authorList>
    </citation>
    <scope>NUCLEOTIDE SEQUENCE</scope>
    <source>
        <strain evidence="8">ChiW3-316</strain>
    </source>
</reference>
<comment type="similarity">
    <text evidence="2 7">Belongs to the FlgH family.</text>
</comment>
<comment type="function">
    <text evidence="1 7">Assembles around the rod to form the L-ring and probably protects the motor/basal body from shearing forces during rotation.</text>
</comment>
<dbReference type="PRINTS" id="PR01008">
    <property type="entry name" value="FLGLRINGFLGH"/>
</dbReference>
<evidence type="ECO:0000256" key="5">
    <source>
        <dbReference type="ARBA" id="ARBA00023143"/>
    </source>
</evidence>
<keyword evidence="8" id="KW-0966">Cell projection</keyword>
<gene>
    <name evidence="7" type="primary">flgH</name>
    <name evidence="8" type="ORF">IAD20_01080</name>
</gene>
<name>A0A9D1SA77_9PROT</name>
<reference evidence="8" key="2">
    <citation type="journal article" date="2021" name="PeerJ">
        <title>Extensive microbial diversity within the chicken gut microbiome revealed by metagenomics and culture.</title>
        <authorList>
            <person name="Gilroy R."/>
            <person name="Ravi A."/>
            <person name="Getino M."/>
            <person name="Pursley I."/>
            <person name="Horton D.L."/>
            <person name="Alikhan N.F."/>
            <person name="Baker D."/>
            <person name="Gharbi K."/>
            <person name="Hall N."/>
            <person name="Watson M."/>
            <person name="Adriaenssens E.M."/>
            <person name="Foster-Nyarko E."/>
            <person name="Jarju S."/>
            <person name="Secka A."/>
            <person name="Antonio M."/>
            <person name="Oren A."/>
            <person name="Chaudhuri R.R."/>
            <person name="La Ragione R."/>
            <person name="Hildebrand F."/>
            <person name="Pallen M.J."/>
        </authorList>
    </citation>
    <scope>NUCLEOTIDE SEQUENCE</scope>
    <source>
        <strain evidence="8">ChiW3-316</strain>
    </source>
</reference>
<organism evidence="8 9">
    <name type="scientific">Candidatus Scatocola faecipullorum</name>
    <dbReference type="NCBI Taxonomy" id="2840917"/>
    <lineage>
        <taxon>Bacteria</taxon>
        <taxon>Pseudomonadati</taxon>
        <taxon>Pseudomonadota</taxon>
        <taxon>Alphaproteobacteria</taxon>
        <taxon>Rhodospirillales</taxon>
        <taxon>Rhodospirillaceae</taxon>
        <taxon>Rhodospirillaceae incertae sedis</taxon>
        <taxon>Candidatus Scatocola</taxon>
    </lineage>
</organism>
<keyword evidence="3 7" id="KW-0732">Signal</keyword>
<keyword evidence="7" id="KW-0449">Lipoprotein</keyword>
<dbReference type="InterPro" id="IPR000527">
    <property type="entry name" value="Flag_Lring"/>
</dbReference>
<dbReference type="NCBIfam" id="NF001305">
    <property type="entry name" value="PRK00249.1-5"/>
    <property type="match status" value="1"/>
</dbReference>